<dbReference type="OrthoDB" id="9759607at2"/>
<protein>
    <submittedName>
        <fullName evidence="2">GGDEF domain-containing protein</fullName>
    </submittedName>
</protein>
<dbReference type="CDD" id="cd01949">
    <property type="entry name" value="GGDEF"/>
    <property type="match status" value="1"/>
</dbReference>
<dbReference type="SMART" id="SM00267">
    <property type="entry name" value="GGDEF"/>
    <property type="match status" value="1"/>
</dbReference>
<dbReference type="PANTHER" id="PTHR44757:SF10">
    <property type="entry name" value="MEMBRANE PROTEIN"/>
    <property type="match status" value="1"/>
</dbReference>
<evidence type="ECO:0000313" key="3">
    <source>
        <dbReference type="Proteomes" id="UP000279909"/>
    </source>
</evidence>
<evidence type="ECO:0000259" key="1">
    <source>
        <dbReference type="PROSITE" id="PS50887"/>
    </source>
</evidence>
<keyword evidence="3" id="KW-1185">Reference proteome</keyword>
<dbReference type="EMBL" id="RHLQ01000058">
    <property type="protein sequence ID" value="RNC97237.1"/>
    <property type="molecule type" value="Genomic_DNA"/>
</dbReference>
<evidence type="ECO:0000313" key="2">
    <source>
        <dbReference type="EMBL" id="RNC97237.1"/>
    </source>
</evidence>
<reference evidence="2 3" key="1">
    <citation type="journal article" date="2014" name="Int. J. Syst. Evol. Microbiol.">
        <title>Lysinibacillus halotolerans sp. nov., isolated from saline-alkaline soil.</title>
        <authorList>
            <person name="Kong D."/>
            <person name="Wang Y."/>
            <person name="Zhao B."/>
            <person name="Li Y."/>
            <person name="Song J."/>
            <person name="Zhai Y."/>
            <person name="Zhang C."/>
            <person name="Wang H."/>
            <person name="Chen X."/>
            <person name="Zhao B."/>
            <person name="Ruan Z."/>
        </authorList>
    </citation>
    <scope>NUCLEOTIDE SEQUENCE [LARGE SCALE GENOMIC DNA]</scope>
    <source>
        <strain evidence="2 3">MCCC 1A12703</strain>
    </source>
</reference>
<feature type="domain" description="GGDEF" evidence="1">
    <location>
        <begin position="55"/>
        <end position="187"/>
    </location>
</feature>
<dbReference type="AlphaFoldDB" id="A0A3M8H453"/>
<sequence length="188" mass="21675">MDRVYLHPIELIGDEVEADRWKYLALHHELTELPNRQMLYMSIEAYMQMAQESKTNLAVVFVDLNKFKKINDIFGHFVGDAILKDVAARLLTLSNNGIHAFHFSGDEFVLIIEQADYLDEKIKQLIEVFDTPFSVENNQLHLGASIGISLFPEHSQNANELIEYADRAMYRAKSKSTIEKMYSLYDGK</sequence>
<proteinExistence type="predicted"/>
<comment type="caution">
    <text evidence="2">The sequence shown here is derived from an EMBL/GenBank/DDBJ whole genome shotgun (WGS) entry which is preliminary data.</text>
</comment>
<dbReference type="PROSITE" id="PS50887">
    <property type="entry name" value="GGDEF"/>
    <property type="match status" value="1"/>
</dbReference>
<dbReference type="Proteomes" id="UP000279909">
    <property type="component" value="Unassembled WGS sequence"/>
</dbReference>
<dbReference type="SUPFAM" id="SSF55073">
    <property type="entry name" value="Nucleotide cyclase"/>
    <property type="match status" value="1"/>
</dbReference>
<dbReference type="Gene3D" id="3.30.70.270">
    <property type="match status" value="1"/>
</dbReference>
<gene>
    <name evidence="2" type="ORF">EC501_16365</name>
</gene>
<dbReference type="InterPro" id="IPR052155">
    <property type="entry name" value="Biofilm_reg_signaling"/>
</dbReference>
<organism evidence="2 3">
    <name type="scientific">Lysinibacillus halotolerans</name>
    <dbReference type="NCBI Taxonomy" id="1368476"/>
    <lineage>
        <taxon>Bacteria</taxon>
        <taxon>Bacillati</taxon>
        <taxon>Bacillota</taxon>
        <taxon>Bacilli</taxon>
        <taxon>Bacillales</taxon>
        <taxon>Bacillaceae</taxon>
        <taxon>Lysinibacillus</taxon>
    </lineage>
</organism>
<dbReference type="NCBIfam" id="TIGR00254">
    <property type="entry name" value="GGDEF"/>
    <property type="match status" value="1"/>
</dbReference>
<dbReference type="InterPro" id="IPR029787">
    <property type="entry name" value="Nucleotide_cyclase"/>
</dbReference>
<accession>A0A3M8H453</accession>
<name>A0A3M8H453_9BACI</name>
<dbReference type="InterPro" id="IPR000160">
    <property type="entry name" value="GGDEF_dom"/>
</dbReference>
<dbReference type="Pfam" id="PF00990">
    <property type="entry name" value="GGDEF"/>
    <property type="match status" value="1"/>
</dbReference>
<dbReference type="RefSeq" id="WP_122973419.1">
    <property type="nucleotide sequence ID" value="NZ_RHLQ01000058.1"/>
</dbReference>
<dbReference type="PANTHER" id="PTHR44757">
    <property type="entry name" value="DIGUANYLATE CYCLASE DGCP"/>
    <property type="match status" value="1"/>
</dbReference>
<dbReference type="InterPro" id="IPR043128">
    <property type="entry name" value="Rev_trsase/Diguanyl_cyclase"/>
</dbReference>